<keyword evidence="2" id="KW-1133">Transmembrane helix</keyword>
<feature type="compositionally biased region" description="Basic and acidic residues" evidence="1">
    <location>
        <begin position="259"/>
        <end position="274"/>
    </location>
</feature>
<evidence type="ECO:0000313" key="3">
    <source>
        <dbReference type="EMBL" id="ORX57741.1"/>
    </source>
</evidence>
<reference evidence="3 4" key="2">
    <citation type="submission" date="2016-08" db="EMBL/GenBank/DDBJ databases">
        <title>Pervasive Adenine N6-methylation of Active Genes in Fungi.</title>
        <authorList>
            <consortium name="DOE Joint Genome Institute"/>
            <person name="Mondo S.J."/>
            <person name="Dannebaum R.O."/>
            <person name="Kuo R.C."/>
            <person name="Labutti K."/>
            <person name="Haridas S."/>
            <person name="Kuo A."/>
            <person name="Salamov A."/>
            <person name="Ahrendt S.R."/>
            <person name="Lipzen A."/>
            <person name="Sullivan W."/>
            <person name="Andreopoulos W.B."/>
            <person name="Clum A."/>
            <person name="Lindquist E."/>
            <person name="Daum C."/>
            <person name="Ramamoorthy G.K."/>
            <person name="Gryganskyi A."/>
            <person name="Culley D."/>
            <person name="Magnuson J.K."/>
            <person name="James T.Y."/>
            <person name="O'Malley M.A."/>
            <person name="Stajich J.E."/>
            <person name="Spatafora J.W."/>
            <person name="Visel A."/>
            <person name="Grigoriev I.V."/>
        </authorList>
    </citation>
    <scope>NUCLEOTIDE SEQUENCE [LARGE SCALE GENOMIC DNA]</scope>
    <source>
        <strain evidence="4">finn</strain>
    </source>
</reference>
<dbReference type="Proteomes" id="UP000193719">
    <property type="component" value="Unassembled WGS sequence"/>
</dbReference>
<reference evidence="3 4" key="1">
    <citation type="submission" date="2016-08" db="EMBL/GenBank/DDBJ databases">
        <title>Genomes of anaerobic fungi encode conserved fungal cellulosomes for biomass hydrolysis.</title>
        <authorList>
            <consortium name="DOE Joint Genome Institute"/>
            <person name="Haitjema C.H."/>
            <person name="Gilmore S.P."/>
            <person name="Henske J.K."/>
            <person name="Solomon K.V."/>
            <person name="De Groot R."/>
            <person name="Kuo A."/>
            <person name="Mondo S.J."/>
            <person name="Salamov A.A."/>
            <person name="Labutti K."/>
            <person name="Zhao Z."/>
            <person name="Chiniquy J."/>
            <person name="Barry K."/>
            <person name="Brewer H.M."/>
            <person name="Purvine S.O."/>
            <person name="Wright A.T."/>
            <person name="Boxma B."/>
            <person name="Van Alen T."/>
            <person name="Hackstein J.H."/>
            <person name="Baker S.E."/>
            <person name="Grigoriev I.V."/>
            <person name="O'Malley M.A."/>
        </authorList>
    </citation>
    <scope>NUCLEOTIDE SEQUENCE [LARGE SCALE GENOMIC DNA]</scope>
    <source>
        <strain evidence="4">finn</strain>
    </source>
</reference>
<evidence type="ECO:0000256" key="1">
    <source>
        <dbReference type="SAM" id="MobiDB-lite"/>
    </source>
</evidence>
<gene>
    <name evidence="3" type="ORF">BCR36DRAFT_366948</name>
</gene>
<evidence type="ECO:0000313" key="4">
    <source>
        <dbReference type="Proteomes" id="UP000193719"/>
    </source>
</evidence>
<keyword evidence="2" id="KW-0812">Transmembrane</keyword>
<evidence type="ECO:0000256" key="2">
    <source>
        <dbReference type="SAM" id="Phobius"/>
    </source>
</evidence>
<dbReference type="STRING" id="1754191.A0A1Y1VJ45"/>
<feature type="transmembrane region" description="Helical" evidence="2">
    <location>
        <begin position="177"/>
        <end position="196"/>
    </location>
</feature>
<feature type="region of interest" description="Disordered" evidence="1">
    <location>
        <begin position="259"/>
        <end position="279"/>
    </location>
</feature>
<keyword evidence="4" id="KW-1185">Reference proteome</keyword>
<dbReference type="AlphaFoldDB" id="A0A1Y1VJ45"/>
<organism evidence="3 4">
    <name type="scientific">Piromyces finnis</name>
    <dbReference type="NCBI Taxonomy" id="1754191"/>
    <lineage>
        <taxon>Eukaryota</taxon>
        <taxon>Fungi</taxon>
        <taxon>Fungi incertae sedis</taxon>
        <taxon>Chytridiomycota</taxon>
        <taxon>Chytridiomycota incertae sedis</taxon>
        <taxon>Neocallimastigomycetes</taxon>
        <taxon>Neocallimastigales</taxon>
        <taxon>Neocallimastigaceae</taxon>
        <taxon>Piromyces</taxon>
    </lineage>
</organism>
<sequence>MDTSNRNIVDFVWRGYKQFLISIQAANITHECCFLNMISNSCPKFICMSIINFDELLIFKNLSQRKKEKILCCNHHSTNIHLMFCNIKNLINQILEFQHTKDLSFIKIPQFIKEHHIILSSCLLFITYQKILFNNSNEYKNYCSKIIFFLTKELDYTLKQFIENKDSKEEINYDMSFYINIILDIINISIYYIYYYNQIKELLDYKFNDNNPKFVKNYSFFKDLIDTLLILYPNIVIQAFSLYKTSNIDKNEIKNYNKSNDKTNDIKEDNKKDSNNINKNINKEEKNIYNINNRNNSNVSFSNLMVHFYYQDKCKEKEVDSNKMKRKEIIFKIKYNFLWQSIYNLFQTTIEINNFYIELRLFYLFCFIFNSDIFKQVISLNQQNYYQSTADSESNVNNLLLESNFLNESTLFQSNTVSFKELFNSITEFKNLHTDKMNNYKLSPLINIPEKSVINITNILIKLIEYFESKNKVKEKKIENNINNENSEKTKNSELETNIDQDPNNNSIKNNFNTNSVTSAIKKTEEVKQLLKPYKIDFEIFRIYTSNNIDIIKKFVLWHNDINDNEENKNATSQLNSESYSEKSINDSFYKINIMNLKSGLIK</sequence>
<feature type="region of interest" description="Disordered" evidence="1">
    <location>
        <begin position="484"/>
        <end position="511"/>
    </location>
</feature>
<keyword evidence="2" id="KW-0472">Membrane</keyword>
<dbReference type="EMBL" id="MCFH01000005">
    <property type="protein sequence ID" value="ORX57741.1"/>
    <property type="molecule type" value="Genomic_DNA"/>
</dbReference>
<dbReference type="OrthoDB" id="10604295at2759"/>
<accession>A0A1Y1VJ45</accession>
<comment type="caution">
    <text evidence="3">The sequence shown here is derived from an EMBL/GenBank/DDBJ whole genome shotgun (WGS) entry which is preliminary data.</text>
</comment>
<proteinExistence type="predicted"/>
<protein>
    <submittedName>
        <fullName evidence="3">Uncharacterized protein</fullName>
    </submittedName>
</protein>
<name>A0A1Y1VJ45_9FUNG</name>